<dbReference type="InterPro" id="IPR019734">
    <property type="entry name" value="TPR_rpt"/>
</dbReference>
<dbReference type="RefSeq" id="WP_070986272.1">
    <property type="nucleotide sequence ID" value="NZ_MKJU01000028.1"/>
</dbReference>
<evidence type="ECO:0000256" key="1">
    <source>
        <dbReference type="PROSITE-ProRule" id="PRU00339"/>
    </source>
</evidence>
<evidence type="ECO:0000313" key="4">
    <source>
        <dbReference type="Proteomes" id="UP000179786"/>
    </source>
</evidence>
<dbReference type="EMBL" id="MKJU01000028">
    <property type="protein sequence ID" value="OHU89645.1"/>
    <property type="molecule type" value="Genomic_DNA"/>
</dbReference>
<keyword evidence="4" id="KW-1185">Reference proteome</keyword>
<evidence type="ECO:0000256" key="2">
    <source>
        <dbReference type="SAM" id="SignalP"/>
    </source>
</evidence>
<protein>
    <submittedName>
        <fullName evidence="3">Uncharacterized protein</fullName>
    </submittedName>
</protein>
<dbReference type="Gene3D" id="1.25.40.10">
    <property type="entry name" value="Tetratricopeptide repeat domain"/>
    <property type="match status" value="1"/>
</dbReference>
<dbReference type="AlphaFoldDB" id="A0A1S1MSD5"/>
<feature type="signal peptide" evidence="2">
    <location>
        <begin position="1"/>
        <end position="24"/>
    </location>
</feature>
<dbReference type="STRING" id="1859457.BET10_16090"/>
<dbReference type="PROSITE" id="PS50005">
    <property type="entry name" value="TPR"/>
    <property type="match status" value="1"/>
</dbReference>
<gene>
    <name evidence="3" type="ORF">BET10_16090</name>
</gene>
<keyword evidence="1" id="KW-0802">TPR repeat</keyword>
<sequence length="357" mass="40583">MYHKRSVLITIMTCWALLSTPVCSETFIPTSEEFILDSWPLVDDNAPAQMSLDDIEQLLTQAQWVGKSAYNISRAQTQLQPYLQTQSPTPQAWYLSARILQQQHKFKAALEALQKSLTLDASNVSAWLLKANIHLAMAQYQPAQRACIALLGNTDMLIASACSLEVASYQKDIAQSYVMLSDLVQRYGLPNSQLEQAWLLQILADMAHRQGLQQAALQWLEKYTNEQKPLSLMVLWADVQLALNNPVAVITKIPHTFKQADFYDDPLLLRLAIAEQQLNTRSYWTSQLKVRIELRSDRQDMMHAADIARFYIDVESHPKQALEWANINWSMSKLAADKELLQRAQAMQKNSDSSVSE</sequence>
<reference evidence="3 4" key="1">
    <citation type="submission" date="2016-09" db="EMBL/GenBank/DDBJ databases">
        <title>Pseudoalteromonas amylolytica sp. nov., isolated from the surface seawater.</title>
        <authorList>
            <person name="Wu Y.-H."/>
            <person name="Cheng H."/>
            <person name="Jin X.-B."/>
            <person name="Wang C.-S."/>
            <person name="Xu X.-W."/>
        </authorList>
    </citation>
    <scope>NUCLEOTIDE SEQUENCE [LARGE SCALE GENOMIC DNA]</scope>
    <source>
        <strain evidence="3 4">JW1</strain>
    </source>
</reference>
<dbReference type="InterPro" id="IPR011990">
    <property type="entry name" value="TPR-like_helical_dom_sf"/>
</dbReference>
<dbReference type="SMART" id="SM00028">
    <property type="entry name" value="TPR"/>
    <property type="match status" value="2"/>
</dbReference>
<dbReference type="SUPFAM" id="SSF48452">
    <property type="entry name" value="TPR-like"/>
    <property type="match status" value="1"/>
</dbReference>
<keyword evidence="2" id="KW-0732">Signal</keyword>
<feature type="chain" id="PRO_5010320172" evidence="2">
    <location>
        <begin position="25"/>
        <end position="357"/>
    </location>
</feature>
<feature type="repeat" description="TPR" evidence="1">
    <location>
        <begin position="90"/>
        <end position="123"/>
    </location>
</feature>
<organism evidence="3 4">
    <name type="scientific">Pseudoalteromonas amylolytica</name>
    <dbReference type="NCBI Taxonomy" id="1859457"/>
    <lineage>
        <taxon>Bacteria</taxon>
        <taxon>Pseudomonadati</taxon>
        <taxon>Pseudomonadota</taxon>
        <taxon>Gammaproteobacteria</taxon>
        <taxon>Alteromonadales</taxon>
        <taxon>Pseudoalteromonadaceae</taxon>
        <taxon>Pseudoalteromonas</taxon>
    </lineage>
</organism>
<dbReference type="OrthoDB" id="5761728at2"/>
<name>A0A1S1MSD5_9GAMM</name>
<evidence type="ECO:0000313" key="3">
    <source>
        <dbReference type="EMBL" id="OHU89645.1"/>
    </source>
</evidence>
<accession>A0A1S1MSD5</accession>
<proteinExistence type="predicted"/>
<dbReference type="Proteomes" id="UP000179786">
    <property type="component" value="Unassembled WGS sequence"/>
</dbReference>
<comment type="caution">
    <text evidence="3">The sequence shown here is derived from an EMBL/GenBank/DDBJ whole genome shotgun (WGS) entry which is preliminary data.</text>
</comment>